<dbReference type="SUPFAM" id="SSF52799">
    <property type="entry name" value="(Phosphotyrosine protein) phosphatases II"/>
    <property type="match status" value="1"/>
</dbReference>
<reference evidence="2" key="1">
    <citation type="submission" date="2023-08" db="EMBL/GenBank/DDBJ databases">
        <title>Black Yeasts Isolated from many extreme environments.</title>
        <authorList>
            <person name="Coleine C."/>
            <person name="Stajich J.E."/>
            <person name="Selbmann L."/>
        </authorList>
    </citation>
    <scope>NUCLEOTIDE SEQUENCE</scope>
    <source>
        <strain evidence="2">CCFEE 5810</strain>
    </source>
</reference>
<proteinExistence type="predicted"/>
<organism evidence="2 3">
    <name type="scientific">Elasticomyces elasticus</name>
    <dbReference type="NCBI Taxonomy" id="574655"/>
    <lineage>
        <taxon>Eukaryota</taxon>
        <taxon>Fungi</taxon>
        <taxon>Dikarya</taxon>
        <taxon>Ascomycota</taxon>
        <taxon>Pezizomycotina</taxon>
        <taxon>Dothideomycetes</taxon>
        <taxon>Dothideomycetidae</taxon>
        <taxon>Mycosphaerellales</taxon>
        <taxon>Teratosphaeriaceae</taxon>
        <taxon>Elasticomyces</taxon>
    </lineage>
</organism>
<dbReference type="PANTHER" id="PTHR31126">
    <property type="entry name" value="TYROSINE-PROTEIN PHOSPHATASE"/>
    <property type="match status" value="1"/>
</dbReference>
<dbReference type="InterPro" id="IPR000387">
    <property type="entry name" value="Tyr_Pase_dom"/>
</dbReference>
<dbReference type="InterPro" id="IPR029021">
    <property type="entry name" value="Prot-tyrosine_phosphatase-like"/>
</dbReference>
<dbReference type="PROSITE" id="PS50056">
    <property type="entry name" value="TYR_PHOSPHATASE_2"/>
    <property type="match status" value="1"/>
</dbReference>
<evidence type="ECO:0000313" key="3">
    <source>
        <dbReference type="Proteomes" id="UP001310594"/>
    </source>
</evidence>
<dbReference type="GO" id="GO:0004721">
    <property type="term" value="F:phosphoprotein phosphatase activity"/>
    <property type="evidence" value="ECO:0007669"/>
    <property type="project" value="InterPro"/>
</dbReference>
<dbReference type="PANTHER" id="PTHR31126:SF1">
    <property type="entry name" value="TYROSINE SPECIFIC PROTEIN PHOSPHATASES DOMAIN-CONTAINING PROTEIN"/>
    <property type="match status" value="1"/>
</dbReference>
<name>A0AAN7W1P7_9PEZI</name>
<dbReference type="EMBL" id="JAVRQU010000015">
    <property type="protein sequence ID" value="KAK5694649.1"/>
    <property type="molecule type" value="Genomic_DNA"/>
</dbReference>
<evidence type="ECO:0000259" key="1">
    <source>
        <dbReference type="PROSITE" id="PS50056"/>
    </source>
</evidence>
<protein>
    <recommendedName>
        <fullName evidence="1">Tyrosine specific protein phosphatases domain-containing protein</fullName>
    </recommendedName>
</protein>
<comment type="caution">
    <text evidence="2">The sequence shown here is derived from an EMBL/GenBank/DDBJ whole genome shotgun (WGS) entry which is preliminary data.</text>
</comment>
<dbReference type="Pfam" id="PF13350">
    <property type="entry name" value="Y_phosphatase3"/>
    <property type="match status" value="1"/>
</dbReference>
<sequence length="327" mass="36500">MASTVHGTQPSNSAKVQDTILAGNDQLPCPPFINVEGVPNFRDLGGHRCILDDTKIVPSLRTGYLFRCAQPAHITSTGIDTLTTTLNIHDTYDLRSSKEIRLMSIRYPDLSQEISGVTRHHVPIYRDEDYTPISMAEKYQQTIDPTQNNEPIKAGFVRAYEDILEQAARSGSYRTILLHILERPQAPLVFHCTVGKDRTGVFAALVLKLCGVGDEAVVWDYALTTKGLGKWREHLIKRIMDGAGTEYANKSTDEVAMPAKKLPTREEAERMVGSHAEDMKAFLGVLEEEFEGARLYFRDRCGFTDAELDRVVEILTVEGEGLDFPIS</sequence>
<dbReference type="InterPro" id="IPR016130">
    <property type="entry name" value="Tyr_Pase_AS"/>
</dbReference>
<dbReference type="InterPro" id="IPR026893">
    <property type="entry name" value="Tyr/Ser_Pase_IphP-type"/>
</dbReference>
<evidence type="ECO:0000313" key="2">
    <source>
        <dbReference type="EMBL" id="KAK5694649.1"/>
    </source>
</evidence>
<dbReference type="PROSITE" id="PS00383">
    <property type="entry name" value="TYR_PHOSPHATASE_1"/>
    <property type="match status" value="1"/>
</dbReference>
<feature type="domain" description="Tyrosine specific protein phosphatases" evidence="1">
    <location>
        <begin position="154"/>
        <end position="207"/>
    </location>
</feature>
<gene>
    <name evidence="2" type="ORF">LTR97_009239</name>
</gene>
<dbReference type="AlphaFoldDB" id="A0AAN7W1P7"/>
<dbReference type="Proteomes" id="UP001310594">
    <property type="component" value="Unassembled WGS sequence"/>
</dbReference>
<dbReference type="Gene3D" id="3.90.190.10">
    <property type="entry name" value="Protein tyrosine phosphatase superfamily"/>
    <property type="match status" value="1"/>
</dbReference>
<accession>A0AAN7W1P7</accession>